<dbReference type="EMBL" id="LHYL01000005">
    <property type="protein sequence ID" value="KXB08785.1"/>
    <property type="molecule type" value="Genomic_DNA"/>
</dbReference>
<gene>
    <name evidence="1" type="ORF">AKJ59_00485</name>
</gene>
<organism evidence="1 2">
    <name type="scientific">candidate division MSBL1 archaeon SCGC-AAA385M02</name>
    <dbReference type="NCBI Taxonomy" id="1698287"/>
    <lineage>
        <taxon>Archaea</taxon>
        <taxon>Methanobacteriati</taxon>
        <taxon>Methanobacteriota</taxon>
        <taxon>candidate division MSBL1</taxon>
    </lineage>
</organism>
<protein>
    <submittedName>
        <fullName evidence="1">Uncharacterized protein</fullName>
    </submittedName>
</protein>
<comment type="caution">
    <text evidence="1">The sequence shown here is derived from an EMBL/GenBank/DDBJ whole genome shotgun (WGS) entry which is preliminary data.</text>
</comment>
<sequence>MKVGYIPLVKFNEKTGRPICEKHGSMLQVNKNGTLYRCPECHIGVDTKNIFQASMYKAKDSRFDSRHPSDIFSRIYWSLSMIKQYFPDDASFSKKYVQSTIQAVREKLNDPALVDYNREEM</sequence>
<accession>A0A133VQR1</accession>
<evidence type="ECO:0000313" key="2">
    <source>
        <dbReference type="Proteomes" id="UP000070248"/>
    </source>
</evidence>
<reference evidence="1 2" key="1">
    <citation type="journal article" date="2016" name="Sci. Rep.">
        <title>Metabolic traits of an uncultured archaeal lineage -MSBL1- from brine pools of the Red Sea.</title>
        <authorList>
            <person name="Mwirichia R."/>
            <person name="Alam I."/>
            <person name="Rashid M."/>
            <person name="Vinu M."/>
            <person name="Ba-Alawi W."/>
            <person name="Anthony Kamau A."/>
            <person name="Kamanda Ngugi D."/>
            <person name="Goker M."/>
            <person name="Klenk H.P."/>
            <person name="Bajic V."/>
            <person name="Stingl U."/>
        </authorList>
    </citation>
    <scope>NUCLEOTIDE SEQUENCE [LARGE SCALE GENOMIC DNA]</scope>
    <source>
        <strain evidence="1">SCGC-AAA385M02</strain>
    </source>
</reference>
<dbReference type="Proteomes" id="UP000070248">
    <property type="component" value="Unassembled WGS sequence"/>
</dbReference>
<proteinExistence type="predicted"/>
<keyword evidence="2" id="KW-1185">Reference proteome</keyword>
<name>A0A133VQR1_9EURY</name>
<evidence type="ECO:0000313" key="1">
    <source>
        <dbReference type="EMBL" id="KXB08785.1"/>
    </source>
</evidence>
<dbReference type="AlphaFoldDB" id="A0A133VQR1"/>